<evidence type="ECO:0000256" key="2">
    <source>
        <dbReference type="ARBA" id="ARBA00022801"/>
    </source>
</evidence>
<dbReference type="InterPro" id="IPR050272">
    <property type="entry name" value="Isochorismatase-like_hydrls"/>
</dbReference>
<dbReference type="AlphaFoldDB" id="A0AAX3MVA1"/>
<proteinExistence type="inferred from homology"/>
<dbReference type="Pfam" id="PF00857">
    <property type="entry name" value="Isochorismatase"/>
    <property type="match status" value="1"/>
</dbReference>
<name>A0AAX3MVA1_9BACL</name>
<feature type="domain" description="Isochorismatase-like" evidence="3">
    <location>
        <begin position="17"/>
        <end position="197"/>
    </location>
</feature>
<keyword evidence="2 4" id="KW-0378">Hydrolase</keyword>
<dbReference type="PANTHER" id="PTHR43540:SF6">
    <property type="entry name" value="ISOCHORISMATASE-LIKE DOMAIN-CONTAINING PROTEIN"/>
    <property type="match status" value="1"/>
</dbReference>
<reference evidence="4" key="1">
    <citation type="submission" date="2023-02" db="EMBL/GenBank/DDBJ databases">
        <title>Pathogen: clinical or host-associated sample.</title>
        <authorList>
            <person name="Hergert J."/>
            <person name="Casey R."/>
            <person name="Wagner J."/>
            <person name="Young E.L."/>
            <person name="Oakeson K.F."/>
        </authorList>
    </citation>
    <scope>NUCLEOTIDE SEQUENCE</scope>
    <source>
        <strain evidence="4">2022CK-00830</strain>
    </source>
</reference>
<accession>A0AAX3MVA1</accession>
<dbReference type="PANTHER" id="PTHR43540">
    <property type="entry name" value="PEROXYUREIDOACRYLATE/UREIDOACRYLATE AMIDOHYDROLASE-RELATED"/>
    <property type="match status" value="1"/>
</dbReference>
<dbReference type="SUPFAM" id="SSF52499">
    <property type="entry name" value="Isochorismatase-like hydrolases"/>
    <property type="match status" value="1"/>
</dbReference>
<evidence type="ECO:0000313" key="4">
    <source>
        <dbReference type="EMBL" id="WDH81386.1"/>
    </source>
</evidence>
<dbReference type="EMBL" id="CP118101">
    <property type="protein sequence ID" value="WDH81386.1"/>
    <property type="molecule type" value="Genomic_DNA"/>
</dbReference>
<evidence type="ECO:0000256" key="1">
    <source>
        <dbReference type="ARBA" id="ARBA00006336"/>
    </source>
</evidence>
<evidence type="ECO:0000259" key="3">
    <source>
        <dbReference type="Pfam" id="PF00857"/>
    </source>
</evidence>
<dbReference type="RefSeq" id="WP_274358897.1">
    <property type="nucleotide sequence ID" value="NZ_CP118101.1"/>
</dbReference>
<dbReference type="CDD" id="cd00431">
    <property type="entry name" value="cysteine_hydrolases"/>
    <property type="match status" value="1"/>
</dbReference>
<dbReference type="InterPro" id="IPR000868">
    <property type="entry name" value="Isochorismatase-like_dom"/>
</dbReference>
<dbReference type="GO" id="GO:0016787">
    <property type="term" value="F:hydrolase activity"/>
    <property type="evidence" value="ECO:0007669"/>
    <property type="project" value="UniProtKB-KW"/>
</dbReference>
<organism evidence="4 5">
    <name type="scientific">Paenibacillus urinalis</name>
    <dbReference type="NCBI Taxonomy" id="521520"/>
    <lineage>
        <taxon>Bacteria</taxon>
        <taxon>Bacillati</taxon>
        <taxon>Bacillota</taxon>
        <taxon>Bacilli</taxon>
        <taxon>Bacillales</taxon>
        <taxon>Paenibacillaceae</taxon>
        <taxon>Paenibacillus</taxon>
    </lineage>
</organism>
<gene>
    <name evidence="4" type="ORF">PUW23_17865</name>
</gene>
<dbReference type="Proteomes" id="UP001220962">
    <property type="component" value="Chromosome"/>
</dbReference>
<sequence>MSEYTEYSLTNVLKEKTALMIIDMQNDFIHEKGVFAQYGYDTSMYSGIVPVISRLVEEARQADITIIWVGMSHNQLNDGKDAWIRRRIGRSHPPSCRTGTWGADFIQELDIRTEDVLVWKHRYNAFMDTELKRVLKGMGVKTLIAAGINTNTCVESTLREAHLIGYHVVLAKDATTCLYSDAYEPSLTNIERHFGFVEASSTITSLWNNVGNVTSI</sequence>
<dbReference type="Gene3D" id="3.40.50.850">
    <property type="entry name" value="Isochorismatase-like"/>
    <property type="match status" value="1"/>
</dbReference>
<dbReference type="InterPro" id="IPR036380">
    <property type="entry name" value="Isochorismatase-like_sf"/>
</dbReference>
<evidence type="ECO:0000313" key="5">
    <source>
        <dbReference type="Proteomes" id="UP001220962"/>
    </source>
</evidence>
<comment type="similarity">
    <text evidence="1">Belongs to the isochorismatase family.</text>
</comment>
<protein>
    <submittedName>
        <fullName evidence="4">Cysteine hydrolase</fullName>
    </submittedName>
</protein>